<comment type="similarity">
    <text evidence="1">Belongs to the NAD(P)H dehydrogenase (quinone) family.</text>
</comment>
<gene>
    <name evidence="4" type="ORF">GCM10011491_13630</name>
</gene>
<evidence type="ECO:0000256" key="2">
    <source>
        <dbReference type="ARBA" id="ARBA00023002"/>
    </source>
</evidence>
<evidence type="ECO:0000313" key="5">
    <source>
        <dbReference type="Proteomes" id="UP000646478"/>
    </source>
</evidence>
<reference evidence="4" key="1">
    <citation type="journal article" date="2014" name="Int. J. Syst. Evol. Microbiol.">
        <title>Complete genome sequence of Corynebacterium casei LMG S-19264T (=DSM 44701T), isolated from a smear-ripened cheese.</title>
        <authorList>
            <consortium name="US DOE Joint Genome Institute (JGI-PGF)"/>
            <person name="Walter F."/>
            <person name="Albersmeier A."/>
            <person name="Kalinowski J."/>
            <person name="Ruckert C."/>
        </authorList>
    </citation>
    <scope>NUCLEOTIDE SEQUENCE</scope>
    <source>
        <strain evidence="4">CGMCC 1.15082</strain>
    </source>
</reference>
<dbReference type="SUPFAM" id="SSF52218">
    <property type="entry name" value="Flavoproteins"/>
    <property type="match status" value="1"/>
</dbReference>
<dbReference type="EMBL" id="BMHH01000004">
    <property type="protein sequence ID" value="GGA87231.1"/>
    <property type="molecule type" value="Genomic_DNA"/>
</dbReference>
<dbReference type="InterPro" id="IPR003680">
    <property type="entry name" value="Flavodoxin_fold"/>
</dbReference>
<dbReference type="Pfam" id="PF02525">
    <property type="entry name" value="Flavodoxin_2"/>
    <property type="match status" value="1"/>
</dbReference>
<name>A0A916S6V5_9HYPH</name>
<keyword evidence="5" id="KW-1185">Reference proteome</keyword>
<proteinExistence type="inferred from homology"/>
<sequence>MHALIVVSHPKKDALTHAVAKEVAAGITAGGQNTAEIADLAGEGFDPRYSEKDVATFLRHTPAPSDVVAEQARVDRADALVLVYPVYWWSFPGLLKGWVDRVFSNGWAYDETPETGVVKKLQRLKVHLVAIGGADLRTYARRGYFGAMRTLIEQGIFDYCGAPVVTSELLLPPEDGDWTPRLTEARGIGARAFRNAGLRSVVDAA</sequence>
<evidence type="ECO:0000256" key="1">
    <source>
        <dbReference type="ARBA" id="ARBA00006252"/>
    </source>
</evidence>
<comment type="caution">
    <text evidence="4">The sequence shown here is derived from an EMBL/GenBank/DDBJ whole genome shotgun (WGS) entry which is preliminary data.</text>
</comment>
<organism evidence="4 5">
    <name type="scientific">Brucella endophytica</name>
    <dbReference type="NCBI Taxonomy" id="1963359"/>
    <lineage>
        <taxon>Bacteria</taxon>
        <taxon>Pseudomonadati</taxon>
        <taxon>Pseudomonadota</taxon>
        <taxon>Alphaproteobacteria</taxon>
        <taxon>Hyphomicrobiales</taxon>
        <taxon>Brucellaceae</taxon>
        <taxon>Brucella/Ochrobactrum group</taxon>
        <taxon>Brucella</taxon>
    </lineage>
</organism>
<dbReference type="InterPro" id="IPR051545">
    <property type="entry name" value="NAD(P)H_dehydrogenase_qn"/>
</dbReference>
<dbReference type="AlphaFoldDB" id="A0A916S6V5"/>
<dbReference type="Gene3D" id="3.40.50.360">
    <property type="match status" value="1"/>
</dbReference>
<keyword evidence="2" id="KW-0560">Oxidoreductase</keyword>
<dbReference type="GO" id="GO:0003955">
    <property type="term" value="F:NAD(P)H dehydrogenase (quinone) activity"/>
    <property type="evidence" value="ECO:0007669"/>
    <property type="project" value="TreeGrafter"/>
</dbReference>
<dbReference type="GO" id="GO:0005829">
    <property type="term" value="C:cytosol"/>
    <property type="evidence" value="ECO:0007669"/>
    <property type="project" value="TreeGrafter"/>
</dbReference>
<protein>
    <submittedName>
        <fullName evidence="4">NAD(P)H dehydrogenase (Quinone)</fullName>
    </submittedName>
</protein>
<reference evidence="4" key="2">
    <citation type="submission" date="2020-09" db="EMBL/GenBank/DDBJ databases">
        <authorList>
            <person name="Sun Q."/>
            <person name="Zhou Y."/>
        </authorList>
    </citation>
    <scope>NUCLEOTIDE SEQUENCE</scope>
    <source>
        <strain evidence="4">CGMCC 1.15082</strain>
    </source>
</reference>
<accession>A0A916S6V5</accession>
<dbReference type="PANTHER" id="PTHR10204">
    <property type="entry name" value="NAD P H OXIDOREDUCTASE-RELATED"/>
    <property type="match status" value="1"/>
</dbReference>
<dbReference type="Proteomes" id="UP000646478">
    <property type="component" value="Unassembled WGS sequence"/>
</dbReference>
<feature type="domain" description="Flavodoxin-like fold" evidence="3">
    <location>
        <begin position="1"/>
        <end position="167"/>
    </location>
</feature>
<dbReference type="PANTHER" id="PTHR10204:SF34">
    <property type="entry name" value="NAD(P)H DEHYDROGENASE [QUINONE] 1 ISOFORM 1"/>
    <property type="match status" value="1"/>
</dbReference>
<evidence type="ECO:0000259" key="3">
    <source>
        <dbReference type="Pfam" id="PF02525"/>
    </source>
</evidence>
<dbReference type="InterPro" id="IPR029039">
    <property type="entry name" value="Flavoprotein-like_sf"/>
</dbReference>
<dbReference type="RefSeq" id="WP_188822766.1">
    <property type="nucleotide sequence ID" value="NZ_BMHH01000004.1"/>
</dbReference>
<evidence type="ECO:0000313" key="4">
    <source>
        <dbReference type="EMBL" id="GGA87231.1"/>
    </source>
</evidence>